<sequence length="227" mass="26274">FSSHRLWTFTAAVGVGFDIGYKFQLRNSSFTFSFKRVERDVKLCPYPLLRSSVNITNVPDIERRGPIRCPFRIISSVPGREILLNLNDLAGTTFLQRPENGDFRDTPSGVLKRQHDEIDFVLEGLSPYRLPRYNITFKELTEEPCYCDEAYVVVGTEPVHITSPEFPITHCSKVRCKRRFIHNDTLRHDSQPTFVATVHFLSTEAYGYIQFYSDGIDMKQQVFKNCF</sequence>
<evidence type="ECO:0000313" key="2">
    <source>
        <dbReference type="WBParaSite" id="HCON_00066042-00001"/>
    </source>
</evidence>
<dbReference type="OrthoDB" id="5795793at2759"/>
<dbReference type="WBParaSite" id="HCON_00066042-00001">
    <property type="protein sequence ID" value="HCON_00066042-00001"/>
    <property type="gene ID" value="HCON_00066042"/>
</dbReference>
<dbReference type="OMA" id="CDCNEND"/>
<evidence type="ECO:0000313" key="1">
    <source>
        <dbReference type="Proteomes" id="UP000025227"/>
    </source>
</evidence>
<proteinExistence type="predicted"/>
<keyword evidence="1" id="KW-1185">Reference proteome</keyword>
<accession>A0A7I4Y8H0</accession>
<dbReference type="AlphaFoldDB" id="A0A7I4Y8H0"/>
<protein>
    <submittedName>
        <fullName evidence="2">CUB domain-containing protein</fullName>
    </submittedName>
</protein>
<name>A0A7I4Y8H0_HAECO</name>
<dbReference type="Proteomes" id="UP000025227">
    <property type="component" value="Unplaced"/>
</dbReference>
<reference evidence="2" key="1">
    <citation type="submission" date="2020-12" db="UniProtKB">
        <authorList>
            <consortium name="WormBaseParasite"/>
        </authorList>
    </citation>
    <scope>IDENTIFICATION</scope>
    <source>
        <strain evidence="2">MHco3</strain>
    </source>
</reference>
<organism evidence="1 2">
    <name type="scientific">Haemonchus contortus</name>
    <name type="common">Barber pole worm</name>
    <dbReference type="NCBI Taxonomy" id="6289"/>
    <lineage>
        <taxon>Eukaryota</taxon>
        <taxon>Metazoa</taxon>
        <taxon>Ecdysozoa</taxon>
        <taxon>Nematoda</taxon>
        <taxon>Chromadorea</taxon>
        <taxon>Rhabditida</taxon>
        <taxon>Rhabditina</taxon>
        <taxon>Rhabditomorpha</taxon>
        <taxon>Strongyloidea</taxon>
        <taxon>Trichostrongylidae</taxon>
        <taxon>Haemonchus</taxon>
    </lineage>
</organism>